<evidence type="ECO:0000313" key="9">
    <source>
        <dbReference type="Proteomes" id="UP000675920"/>
    </source>
</evidence>
<dbReference type="NCBIfam" id="TIGR04178">
    <property type="entry name" value="exo_archaeo"/>
    <property type="match status" value="1"/>
</dbReference>
<feature type="transmembrane region" description="Helical" evidence="8">
    <location>
        <begin position="74"/>
        <end position="90"/>
    </location>
</feature>
<gene>
    <name evidence="10" type="primary">xrtB</name>
</gene>
<sequence length="286" mass="30301">MNAPLSAPKSLPSATLLLFVVGLVALYAPSLLDLSRTLWQSSEQSQGPLVLAVSGWLIWQRWQTLPPTTGRRGVTGWSLLALGLLMYALGRSQGVLMFELGSLIVMVAASIALLRGARALPHFAFPLVFLLFMIPLPAAVVAALTQPMKAAVSASVVGLLQPLGYPIARSGVIISIGQYDLLVADACAGLQTLFSLESLGLLYLDQVRHPRLARGVILALLVFPIGFVANVVRVAVLALITYHLGDAAGQGFLHGFAGIVLFLCALALIIAADGLLRRLLPAKEAR</sequence>
<reference evidence="10" key="1">
    <citation type="journal article" date="2006" name="BMC Biol.">
        <title>Exopolysaccharide-associated protein sorting in environmental organisms: the PEP-CTERM/EpsH system. Application of a novel phylogenetic profiling heuristic.</title>
        <authorList>
            <person name="Haft D.H."/>
            <person name="Paulsen I.T."/>
            <person name="Ward N."/>
            <person name="Selengut J.D."/>
        </authorList>
    </citation>
    <scope>NUCLEOTIDE SEQUENCE</scope>
</reference>
<keyword evidence="4 8" id="KW-0812">Transmembrane</keyword>
<evidence type="ECO:0000256" key="3">
    <source>
        <dbReference type="ARBA" id="ARBA00022670"/>
    </source>
</evidence>
<reference evidence="10" key="2">
    <citation type="submission" date="2025-08" db="UniProtKB">
        <authorList>
            <consortium name="RefSeq"/>
        </authorList>
    </citation>
    <scope>IDENTIFICATION</scope>
</reference>
<dbReference type="NCBIfam" id="TIGR02602">
    <property type="entry name" value="8TM_EpsH"/>
    <property type="match status" value="1"/>
</dbReference>
<dbReference type="InterPro" id="IPR026392">
    <property type="entry name" value="Exo/Archaeosortase_dom"/>
</dbReference>
<evidence type="ECO:0000313" key="10">
    <source>
        <dbReference type="RefSeq" id="WP_028310601.1"/>
    </source>
</evidence>
<dbReference type="GO" id="GO:0008233">
    <property type="term" value="F:peptidase activity"/>
    <property type="evidence" value="ECO:0007669"/>
    <property type="project" value="UniProtKB-KW"/>
</dbReference>
<dbReference type="AlphaFoldDB" id="A0A8B6X1N8"/>
<comment type="subcellular location">
    <subcellularLocation>
        <location evidence="1">Cell membrane</location>
        <topology evidence="1">Multi-pass membrane protein</topology>
    </subcellularLocation>
</comment>
<evidence type="ECO:0000256" key="1">
    <source>
        <dbReference type="ARBA" id="ARBA00004651"/>
    </source>
</evidence>
<dbReference type="InterPro" id="IPR019127">
    <property type="entry name" value="Exosortase"/>
</dbReference>
<evidence type="ECO:0000256" key="4">
    <source>
        <dbReference type="ARBA" id="ARBA00022692"/>
    </source>
</evidence>
<name>A0A8B6X1N8_9BURK</name>
<keyword evidence="3" id="KW-0645">Protease</keyword>
<dbReference type="InterPro" id="IPR013426">
    <property type="entry name" value="EpsH-like"/>
</dbReference>
<evidence type="ECO:0000256" key="7">
    <source>
        <dbReference type="ARBA" id="ARBA00023136"/>
    </source>
</evidence>
<keyword evidence="5" id="KW-0378">Hydrolase</keyword>
<protein>
    <submittedName>
        <fullName evidence="10">Exosortase B</fullName>
    </submittedName>
</protein>
<keyword evidence="9" id="KW-1185">Reference proteome</keyword>
<dbReference type="RefSeq" id="WP_028310601.1">
    <property type="nucleotide sequence ID" value="NZ_AXWS01000007.1"/>
</dbReference>
<feature type="transmembrane region" description="Helical" evidence="8">
    <location>
        <begin position="14"/>
        <end position="34"/>
    </location>
</feature>
<evidence type="ECO:0000256" key="8">
    <source>
        <dbReference type="SAM" id="Phobius"/>
    </source>
</evidence>
<organism evidence="9 10">
    <name type="scientific">Derxia gummosa DSM 723</name>
    <dbReference type="NCBI Taxonomy" id="1121388"/>
    <lineage>
        <taxon>Bacteria</taxon>
        <taxon>Pseudomonadati</taxon>
        <taxon>Pseudomonadota</taxon>
        <taxon>Betaproteobacteria</taxon>
        <taxon>Burkholderiales</taxon>
        <taxon>Alcaligenaceae</taxon>
        <taxon>Derxia</taxon>
    </lineage>
</organism>
<dbReference type="GO" id="GO:0005886">
    <property type="term" value="C:plasma membrane"/>
    <property type="evidence" value="ECO:0007669"/>
    <property type="project" value="UniProtKB-SubCell"/>
</dbReference>
<dbReference type="InterPro" id="IPR017544">
    <property type="entry name" value="Exosortase-2"/>
</dbReference>
<keyword evidence="6 8" id="KW-1133">Transmembrane helix</keyword>
<proteinExistence type="predicted"/>
<accession>A0A8B6X1N8</accession>
<dbReference type="GO" id="GO:0006508">
    <property type="term" value="P:proteolysis"/>
    <property type="evidence" value="ECO:0007669"/>
    <property type="project" value="UniProtKB-KW"/>
</dbReference>
<feature type="transmembrane region" description="Helical" evidence="8">
    <location>
        <begin position="252"/>
        <end position="276"/>
    </location>
</feature>
<keyword evidence="7 8" id="KW-0472">Membrane</keyword>
<feature type="transmembrane region" description="Helical" evidence="8">
    <location>
        <begin position="216"/>
        <end position="240"/>
    </location>
</feature>
<dbReference type="NCBIfam" id="TIGR03113">
    <property type="entry name" value="exosort_XrtB"/>
    <property type="match status" value="1"/>
</dbReference>
<evidence type="ECO:0000256" key="5">
    <source>
        <dbReference type="ARBA" id="ARBA00022801"/>
    </source>
</evidence>
<dbReference type="OrthoDB" id="597443at2"/>
<feature type="transmembrane region" description="Helical" evidence="8">
    <location>
        <begin position="123"/>
        <end position="144"/>
    </location>
</feature>
<feature type="transmembrane region" description="Helical" evidence="8">
    <location>
        <begin position="182"/>
        <end position="204"/>
    </location>
</feature>
<dbReference type="Pfam" id="PF09721">
    <property type="entry name" value="Exosortase_EpsH"/>
    <property type="match status" value="1"/>
</dbReference>
<keyword evidence="2" id="KW-1003">Cell membrane</keyword>
<evidence type="ECO:0000256" key="2">
    <source>
        <dbReference type="ARBA" id="ARBA00022475"/>
    </source>
</evidence>
<dbReference type="Proteomes" id="UP000675920">
    <property type="component" value="Unplaced"/>
</dbReference>
<evidence type="ECO:0000256" key="6">
    <source>
        <dbReference type="ARBA" id="ARBA00022989"/>
    </source>
</evidence>
<feature type="transmembrane region" description="Helical" evidence="8">
    <location>
        <begin position="97"/>
        <end position="117"/>
    </location>
</feature>